<reference evidence="9" key="3">
    <citation type="submission" date="2025-09" db="UniProtKB">
        <authorList>
            <consortium name="Ensembl"/>
        </authorList>
    </citation>
    <scope>IDENTIFICATION</scope>
    <source>
        <strain evidence="9">Hereford</strain>
    </source>
</reference>
<dbReference type="InterPro" id="IPR011162">
    <property type="entry name" value="MHC_I/II-like_Ag-recog"/>
</dbReference>
<dbReference type="Proteomes" id="UP000009136">
    <property type="component" value="Unassembled WGS sequence"/>
</dbReference>
<evidence type="ECO:0000313" key="9">
    <source>
        <dbReference type="Ensembl" id="ENSBTAP00000088600.1"/>
    </source>
</evidence>
<dbReference type="GO" id="GO:0016020">
    <property type="term" value="C:membrane"/>
    <property type="evidence" value="ECO:0007669"/>
    <property type="project" value="UniProtKB-SubCell"/>
</dbReference>
<feature type="domain" description="MHC class I-like antigen recognition-like" evidence="8">
    <location>
        <begin position="131"/>
        <end position="303"/>
    </location>
</feature>
<accession>A0AAA9STC2</accession>
<dbReference type="Ensembl" id="ENSBTAT00000120898.1">
    <property type="protein sequence ID" value="ENSBTAP00000088600.1"/>
    <property type="gene ID" value="ENSBTAG00000007238.7"/>
</dbReference>
<keyword evidence="4" id="KW-1015">Disulfide bond</keyword>
<keyword evidence="7" id="KW-0812">Transmembrane</keyword>
<dbReference type="InterPro" id="IPR037055">
    <property type="entry name" value="MHC_I-like_Ag-recog_sf"/>
</dbReference>
<dbReference type="InterPro" id="IPR050208">
    <property type="entry name" value="MHC_class-I_related"/>
</dbReference>
<dbReference type="Gene3D" id="3.30.500.10">
    <property type="entry name" value="MHC class I-like antigen recognition-like"/>
    <property type="match status" value="1"/>
</dbReference>
<comment type="subcellular location">
    <subcellularLocation>
        <location evidence="1">Membrane</location>
    </subcellularLocation>
</comment>
<feature type="region of interest" description="Disordered" evidence="6">
    <location>
        <begin position="1"/>
        <end position="56"/>
    </location>
</feature>
<dbReference type="GeneTree" id="ENSGT01120000271825"/>
<dbReference type="FunFam" id="3.30.500.10:FF:000004">
    <property type="entry name" value="Retinoic acid early-inducible protein 1-beta"/>
    <property type="match status" value="1"/>
</dbReference>
<dbReference type="Pfam" id="PF00129">
    <property type="entry name" value="MHC_I"/>
    <property type="match status" value="1"/>
</dbReference>
<dbReference type="SUPFAM" id="SSF54452">
    <property type="entry name" value="MHC antigen-recognition domain"/>
    <property type="match status" value="1"/>
</dbReference>
<protein>
    <recommendedName>
        <fullName evidence="8">MHC class I-like antigen recognition-like domain-containing protein</fullName>
    </recommendedName>
</protein>
<organism evidence="9 10">
    <name type="scientific">Bos taurus</name>
    <name type="common">Bovine</name>
    <dbReference type="NCBI Taxonomy" id="9913"/>
    <lineage>
        <taxon>Eukaryota</taxon>
        <taxon>Metazoa</taxon>
        <taxon>Chordata</taxon>
        <taxon>Craniata</taxon>
        <taxon>Vertebrata</taxon>
        <taxon>Euteleostomi</taxon>
        <taxon>Mammalia</taxon>
        <taxon>Eutheria</taxon>
        <taxon>Laurasiatheria</taxon>
        <taxon>Artiodactyla</taxon>
        <taxon>Ruminantia</taxon>
        <taxon>Pecora</taxon>
        <taxon>Bovidae</taxon>
        <taxon>Bovinae</taxon>
        <taxon>Bos</taxon>
    </lineage>
</organism>
<dbReference type="PANTHER" id="PTHR16675:SF64">
    <property type="entry name" value="RETINOIC ACID EARLY TRANSCRIPT 1E"/>
    <property type="match status" value="1"/>
</dbReference>
<evidence type="ECO:0000256" key="7">
    <source>
        <dbReference type="SAM" id="Phobius"/>
    </source>
</evidence>
<dbReference type="GO" id="GO:0046703">
    <property type="term" value="F:natural killer cell lectin-like receptor binding"/>
    <property type="evidence" value="ECO:0007669"/>
    <property type="project" value="UniProtKB-ARBA"/>
</dbReference>
<keyword evidence="5" id="KW-0325">Glycoprotein</keyword>
<reference evidence="9" key="1">
    <citation type="submission" date="2018-03" db="EMBL/GenBank/DDBJ databases">
        <title>ARS-UCD1.2.</title>
        <authorList>
            <person name="Rosen B.D."/>
            <person name="Bickhart D.M."/>
            <person name="Koren S."/>
            <person name="Schnabel R.D."/>
            <person name="Hall R."/>
            <person name="Zimin A."/>
            <person name="Dreischer C."/>
            <person name="Schultheiss S."/>
            <person name="Schroeder S.G."/>
            <person name="Elsik C.G."/>
            <person name="Couldrey C."/>
            <person name="Liu G.E."/>
            <person name="Van Tassell C.P."/>
            <person name="Phillippy A.M."/>
            <person name="Smith T.P.L."/>
            <person name="Medrano J.F."/>
        </authorList>
    </citation>
    <scope>NUCLEOTIDE SEQUENCE [LARGE SCALE GENOMIC DNA]</scope>
    <source>
        <strain evidence="9">Hereford</strain>
    </source>
</reference>
<keyword evidence="7" id="KW-1133">Transmembrane helix</keyword>
<proteinExistence type="predicted"/>
<gene>
    <name evidence="9" type="primary">LOC132342095</name>
    <name evidence="9" type="synonym">LOC100848282</name>
</gene>
<dbReference type="PANTHER" id="PTHR16675">
    <property type="entry name" value="MHC CLASS I-RELATED"/>
    <property type="match status" value="1"/>
</dbReference>
<dbReference type="AlphaFoldDB" id="A0AAA9STC2"/>
<evidence type="ECO:0000256" key="6">
    <source>
        <dbReference type="SAM" id="MobiDB-lite"/>
    </source>
</evidence>
<keyword evidence="2" id="KW-0732">Signal</keyword>
<sequence>QRLTHRPGGPPGAPFPERSTSARSPSSAPARDPRSSDASPNAAGRASPEPGPRGVWPRFERAIQTQNPEGFLSLGLKTLGGARRQRYRHTPGYLLLVTLLKLQGGRSLAHTAGHLLLILLLIETGKTLGNAHSLCLDLTVKSQSRRHQPWCQVQGSVDTKPFLQYDSASNKVKPLGFLGKEVNDTKAWTEISQTLVEAGKELRMVLPVIKLDKNETRGPPTLQVKLCCQCEAEQCSGASLHFSLNGRTALLLDTMSITWTVIDPGATGIKEKWEHNQELAEYFRNISTRDCSYWLREFLKHWKMLLPEPTESLIMAPDISQSASIRLVSCIILLIITQLVLIASSS</sequence>
<evidence type="ECO:0000256" key="2">
    <source>
        <dbReference type="ARBA" id="ARBA00022729"/>
    </source>
</evidence>
<feature type="compositionally biased region" description="Low complexity" evidence="6">
    <location>
        <begin position="18"/>
        <end position="40"/>
    </location>
</feature>
<keyword evidence="10" id="KW-1185">Reference proteome</keyword>
<evidence type="ECO:0000313" key="10">
    <source>
        <dbReference type="Proteomes" id="UP000009136"/>
    </source>
</evidence>
<evidence type="ECO:0000256" key="3">
    <source>
        <dbReference type="ARBA" id="ARBA00023136"/>
    </source>
</evidence>
<evidence type="ECO:0000256" key="5">
    <source>
        <dbReference type="ARBA" id="ARBA00023180"/>
    </source>
</evidence>
<keyword evidence="3 7" id="KW-0472">Membrane</keyword>
<evidence type="ECO:0000256" key="4">
    <source>
        <dbReference type="ARBA" id="ARBA00023157"/>
    </source>
</evidence>
<reference evidence="9" key="2">
    <citation type="submission" date="2025-08" db="UniProtKB">
        <authorList>
            <consortium name="Ensembl"/>
        </authorList>
    </citation>
    <scope>IDENTIFICATION</scope>
    <source>
        <strain evidence="9">Hereford</strain>
    </source>
</reference>
<feature type="transmembrane region" description="Helical" evidence="7">
    <location>
        <begin position="323"/>
        <end position="343"/>
    </location>
</feature>
<evidence type="ECO:0000256" key="1">
    <source>
        <dbReference type="ARBA" id="ARBA00004370"/>
    </source>
</evidence>
<evidence type="ECO:0000259" key="8">
    <source>
        <dbReference type="Pfam" id="PF00129"/>
    </source>
</evidence>
<dbReference type="InterPro" id="IPR011161">
    <property type="entry name" value="MHC_I-like_Ag-recog"/>
</dbReference>
<name>A0AAA9STC2_BOVIN</name>